<dbReference type="EMBL" id="AE001825">
    <property type="protein sequence ID" value="AAF12450.1"/>
    <property type="molecule type" value="Genomic_DNA"/>
</dbReference>
<dbReference type="OrthoDB" id="9784383at2"/>
<dbReference type="PATRIC" id="fig|243230.17.peg.3223"/>
<keyword evidence="3" id="KW-1185">Reference proteome</keyword>
<evidence type="ECO:0000259" key="1">
    <source>
        <dbReference type="PROSITE" id="PS50234"/>
    </source>
</evidence>
<evidence type="ECO:0000313" key="2">
    <source>
        <dbReference type="EMBL" id="AAF12450.1"/>
    </source>
</evidence>
<feature type="domain" description="VWFA" evidence="1">
    <location>
        <begin position="76"/>
        <end position="282"/>
    </location>
</feature>
<dbReference type="PIR" id="H75587">
    <property type="entry name" value="H75587"/>
</dbReference>
<dbReference type="SUPFAM" id="SSF53300">
    <property type="entry name" value="vWA-like"/>
    <property type="match status" value="1"/>
</dbReference>
<dbReference type="PANTHER" id="PTHR10579:SF43">
    <property type="entry name" value="ZINC FINGER (C3HC4-TYPE RING FINGER) FAMILY PROTEIN"/>
    <property type="match status" value="1"/>
</dbReference>
<reference evidence="2 3" key="1">
    <citation type="journal article" date="1999" name="Science">
        <title>Genome sequence of the radioresistant bacterium Deinococcus radiodurans R1.</title>
        <authorList>
            <person name="White O."/>
            <person name="Eisen J.A."/>
            <person name="Heidelberg J.F."/>
            <person name="Hickey E.K."/>
            <person name="Peterson J.D."/>
            <person name="Dodson R.J."/>
            <person name="Haft D.H."/>
            <person name="Gwinn M.L."/>
            <person name="Nelson W.C."/>
            <person name="Richardson D.L."/>
            <person name="Moffat K.S."/>
            <person name="Qin H."/>
            <person name="Jiang L."/>
            <person name="Pamphile W."/>
            <person name="Crosby M."/>
            <person name="Shen M."/>
            <person name="Vamathevan J.J."/>
            <person name="Lam P."/>
            <person name="McDonald L."/>
            <person name="Utterback T."/>
            <person name="Zalewski C."/>
            <person name="Makarova K.S."/>
            <person name="Aravind L."/>
            <person name="Daly M.J."/>
            <person name="Minton K.W."/>
            <person name="Fleischmann R.D."/>
            <person name="Ketchum K.A."/>
            <person name="Nelson K.E."/>
            <person name="Salzberg S."/>
            <person name="Smith H.O."/>
            <person name="Venter J.C."/>
            <person name="Fraser C.M."/>
        </authorList>
    </citation>
    <scope>NUCLEOTIDE SEQUENCE [LARGE SCALE GENOMIC DNA]</scope>
    <source>
        <strain evidence="3">ATCC 13939 / DSM 20539 / JCM 16871 / LMG 4051 / NBRC 15346 / NCIMB 9279 / R1 / VKM B-1422</strain>
    </source>
</reference>
<dbReference type="SMART" id="SM00327">
    <property type="entry name" value="VWA"/>
    <property type="match status" value="1"/>
</dbReference>
<dbReference type="DNASU" id="1798056"/>
<dbReference type="EnsemblBacteria" id="AAF12450">
    <property type="protein sequence ID" value="AAF12450"/>
    <property type="gene ID" value="DR_A0331"/>
</dbReference>
<dbReference type="PROSITE" id="PS50234">
    <property type="entry name" value="VWFA"/>
    <property type="match status" value="1"/>
</dbReference>
<organism evidence="2 3">
    <name type="scientific">Deinococcus radiodurans (strain ATCC 13939 / DSM 20539 / JCM 16871 / CCUG 27074 / LMG 4051 / NBRC 15346 / NCIMB 9279 / VKM B-1422 / R1)</name>
    <dbReference type="NCBI Taxonomy" id="243230"/>
    <lineage>
        <taxon>Bacteria</taxon>
        <taxon>Thermotogati</taxon>
        <taxon>Deinococcota</taxon>
        <taxon>Deinococci</taxon>
        <taxon>Deinococcales</taxon>
        <taxon>Deinococcaceae</taxon>
        <taxon>Deinococcus</taxon>
    </lineage>
</organism>
<protein>
    <recommendedName>
        <fullName evidence="1">VWFA domain-containing protein</fullName>
    </recommendedName>
</protein>
<dbReference type="PaxDb" id="243230-DR_A0331"/>
<accession>Q9RYI1</accession>
<dbReference type="eggNOG" id="COG2304">
    <property type="taxonomic scope" value="Bacteria"/>
</dbReference>
<dbReference type="PANTHER" id="PTHR10579">
    <property type="entry name" value="CALCIUM-ACTIVATED CHLORIDE CHANNEL REGULATOR"/>
    <property type="match status" value="1"/>
</dbReference>
<dbReference type="InterPro" id="IPR002035">
    <property type="entry name" value="VWF_A"/>
</dbReference>
<dbReference type="STRING" id="243230.DR_A0331"/>
<dbReference type="InterPro" id="IPR036465">
    <property type="entry name" value="vWFA_dom_sf"/>
</dbReference>
<dbReference type="InterPro" id="IPR051266">
    <property type="entry name" value="CLCR"/>
</dbReference>
<sequence length="494" mass="52443">MSNALVNPREAPAHGRFVPAPILAHRNCTQGALNMLEAKLKPHREYLLAQSAGQKLFLTLTVKPTAEARQARPDLSVVFVVDTSGSMREVVTEPTERTGRTTQVDGQVYEVVKGGKNKMQLMIEALRGIVTSTLIRPGDRLALVKFDDTAEVLVPFITASNQAQLAAAVDKLDWYSGGTHMGAGMRAGAGLLTGERGSRRMVLISDGQTFDAPLVEDQIGALAGLQVPVTVVAVGDEVNADLLTAIADRTQGQPLDIVPDTQNPQPPAIRASELPAALLGDLQKAAAEVVTGVALSVRTVKDVVLERVTRVQPTQTEVALRADGPLPLGNVDAGSGATFVLEFTLPARPATKMRLAQLGLTYEVPGANYRGEIPPLDVVVEFTGEEALAARIDPEVMGWVQQRNIEGLVAQATREANQNPEQAAKTLEQARAMTQRLGNGAMTQALDRAIGELGSSKTISLGTAKTLKIGAKTQTLSSDAALPSDEDIRRMTGA</sequence>
<gene>
    <name evidence="2" type="ordered locus">DR_A0331</name>
</gene>
<dbReference type="KEGG" id="dra:DR_A0331"/>
<dbReference type="Proteomes" id="UP000002524">
    <property type="component" value="Chromosome 2"/>
</dbReference>
<name>Q9RYI1_DEIRA</name>
<dbReference type="Gene3D" id="3.40.50.410">
    <property type="entry name" value="von Willebrand factor, type A domain"/>
    <property type="match status" value="1"/>
</dbReference>
<dbReference type="Pfam" id="PF00092">
    <property type="entry name" value="VWA"/>
    <property type="match status" value="1"/>
</dbReference>
<dbReference type="CDD" id="cd00198">
    <property type="entry name" value="vWFA"/>
    <property type="match status" value="1"/>
</dbReference>
<dbReference type="HOGENOM" id="CLU_031866_2_0_0"/>
<dbReference type="InParanoid" id="Q9RYI1"/>
<dbReference type="AlphaFoldDB" id="Q9RYI1"/>
<evidence type="ECO:0000313" key="3">
    <source>
        <dbReference type="Proteomes" id="UP000002524"/>
    </source>
</evidence>
<proteinExistence type="predicted"/>